<dbReference type="PROSITE" id="PS50005">
    <property type="entry name" value="TPR"/>
    <property type="match status" value="2"/>
</dbReference>
<dbReference type="SMART" id="SM00028">
    <property type="entry name" value="TPR"/>
    <property type="match status" value="3"/>
</dbReference>
<dbReference type="InterPro" id="IPR052943">
    <property type="entry name" value="TMTC_O-mannosyl-trnsfr"/>
</dbReference>
<reference evidence="1" key="1">
    <citation type="submission" date="2018-06" db="EMBL/GenBank/DDBJ databases">
        <authorList>
            <person name="Zhirakovskaya E."/>
        </authorList>
    </citation>
    <scope>NUCLEOTIDE SEQUENCE</scope>
</reference>
<name>A0A3B0WB20_9ZZZZ</name>
<dbReference type="InterPro" id="IPR019734">
    <property type="entry name" value="TPR_rpt"/>
</dbReference>
<dbReference type="InterPro" id="IPR011990">
    <property type="entry name" value="TPR-like_helical_dom_sf"/>
</dbReference>
<organism evidence="1">
    <name type="scientific">hydrothermal vent metagenome</name>
    <dbReference type="NCBI Taxonomy" id="652676"/>
    <lineage>
        <taxon>unclassified sequences</taxon>
        <taxon>metagenomes</taxon>
        <taxon>ecological metagenomes</taxon>
    </lineage>
</organism>
<dbReference type="AlphaFoldDB" id="A0A3B0WB20"/>
<dbReference type="Gene3D" id="1.25.40.10">
    <property type="entry name" value="Tetratricopeptide repeat domain"/>
    <property type="match status" value="1"/>
</dbReference>
<dbReference type="Pfam" id="PF14559">
    <property type="entry name" value="TPR_19"/>
    <property type="match status" value="1"/>
</dbReference>
<sequence>MLLTVSLVGCTTSADKSAITTKQSSEPNFKEASKINVQLAIGYIKRKQYTPARDKLEKSIEQNPDYAPAYKTLAYLYALLGLPEKADETYQEAIDLKPNDPDLSNGYGAFLCSQGNYEEAQKYLSVAYSDPFYEARYLAESNAGSCYIKQNKYKKAETLLRASLRKQSKLAGSLISMAEIGVKTERYLMARAYIQRYHAVKPATAESLWIQIQAEKNLGAKEHYMKYARKLIKDFPDSDEAGWAEAEVRGKR</sequence>
<dbReference type="NCBIfam" id="TIGR02521">
    <property type="entry name" value="type_IV_pilW"/>
    <property type="match status" value="1"/>
</dbReference>
<accession>A0A3B0WB20</accession>
<dbReference type="InterPro" id="IPR013360">
    <property type="entry name" value="Pilus_4_PilW"/>
</dbReference>
<gene>
    <name evidence="1" type="ORF">MNBD_GAMMA06-1989</name>
</gene>
<dbReference type="SUPFAM" id="SSF48452">
    <property type="entry name" value="TPR-like"/>
    <property type="match status" value="1"/>
</dbReference>
<protein>
    <submittedName>
        <fullName evidence="1">Uncharacterized protein</fullName>
    </submittedName>
</protein>
<proteinExistence type="predicted"/>
<dbReference type="PANTHER" id="PTHR44809:SF1">
    <property type="entry name" value="PROTEIN O-MANNOSYL-TRANSFERASE TMTC1"/>
    <property type="match status" value="1"/>
</dbReference>
<dbReference type="EMBL" id="UOFD01000057">
    <property type="protein sequence ID" value="VAW53138.1"/>
    <property type="molecule type" value="Genomic_DNA"/>
</dbReference>
<evidence type="ECO:0000313" key="1">
    <source>
        <dbReference type="EMBL" id="VAW53138.1"/>
    </source>
</evidence>
<dbReference type="PANTHER" id="PTHR44809">
    <property type="match status" value="1"/>
</dbReference>